<feature type="region of interest" description="Disordered" evidence="7">
    <location>
        <begin position="1"/>
        <end position="454"/>
    </location>
</feature>
<feature type="compositionally biased region" description="Polar residues" evidence="7">
    <location>
        <begin position="376"/>
        <end position="392"/>
    </location>
</feature>
<name>A0A2C6L9U0_9APIC</name>
<keyword evidence="10" id="KW-1185">Reference proteome</keyword>
<dbReference type="VEuPathDB" id="ToxoDB:CSUI_001140"/>
<dbReference type="Gene3D" id="3.30.40.10">
    <property type="entry name" value="Zinc/RING finger domain, C3HC4 (zinc finger)"/>
    <property type="match status" value="1"/>
</dbReference>
<feature type="domain" description="RING-type" evidence="8">
    <location>
        <begin position="566"/>
        <end position="609"/>
    </location>
</feature>
<comment type="caution">
    <text evidence="9">The sequence shown here is derived from an EMBL/GenBank/DDBJ whole genome shotgun (WGS) entry which is preliminary data.</text>
</comment>
<feature type="compositionally biased region" description="Basic and acidic residues" evidence="7">
    <location>
        <begin position="1090"/>
        <end position="1100"/>
    </location>
</feature>
<feature type="compositionally biased region" description="Basic and acidic residues" evidence="7">
    <location>
        <begin position="342"/>
        <end position="352"/>
    </location>
</feature>
<evidence type="ECO:0000256" key="3">
    <source>
        <dbReference type="ARBA" id="ARBA00022771"/>
    </source>
</evidence>
<feature type="region of interest" description="Disordered" evidence="7">
    <location>
        <begin position="1235"/>
        <end position="1257"/>
    </location>
</feature>
<feature type="compositionally biased region" description="Pro residues" evidence="7">
    <location>
        <begin position="132"/>
        <end position="145"/>
    </location>
</feature>
<gene>
    <name evidence="9" type="ORF">CSUI_001140</name>
</gene>
<dbReference type="InterPro" id="IPR001841">
    <property type="entry name" value="Znf_RING"/>
</dbReference>
<evidence type="ECO:0000256" key="5">
    <source>
        <dbReference type="ARBA" id="ARBA00023242"/>
    </source>
</evidence>
<dbReference type="InterPro" id="IPR013083">
    <property type="entry name" value="Znf_RING/FYVE/PHD"/>
</dbReference>
<feature type="compositionally biased region" description="Low complexity" evidence="7">
    <location>
        <begin position="146"/>
        <end position="183"/>
    </location>
</feature>
<feature type="compositionally biased region" description="Acidic residues" evidence="7">
    <location>
        <begin position="1197"/>
        <end position="1206"/>
    </location>
</feature>
<feature type="compositionally biased region" description="Polar residues" evidence="7">
    <location>
        <begin position="1441"/>
        <end position="1454"/>
    </location>
</feature>
<feature type="compositionally biased region" description="Low complexity" evidence="7">
    <location>
        <begin position="114"/>
        <end position="131"/>
    </location>
</feature>
<evidence type="ECO:0000256" key="7">
    <source>
        <dbReference type="SAM" id="MobiDB-lite"/>
    </source>
</evidence>
<dbReference type="PANTHER" id="PTHR45893">
    <property type="entry name" value="POLYCOMB GROUP RING FINGER PROTEIN"/>
    <property type="match status" value="1"/>
</dbReference>
<dbReference type="OrthoDB" id="1305878at2759"/>
<dbReference type="SMART" id="SM00184">
    <property type="entry name" value="RING"/>
    <property type="match status" value="1"/>
</dbReference>
<evidence type="ECO:0000259" key="8">
    <source>
        <dbReference type="PROSITE" id="PS50089"/>
    </source>
</evidence>
<dbReference type="GO" id="GO:0008270">
    <property type="term" value="F:zinc ion binding"/>
    <property type="evidence" value="ECO:0007669"/>
    <property type="project" value="UniProtKB-KW"/>
</dbReference>
<evidence type="ECO:0000256" key="1">
    <source>
        <dbReference type="ARBA" id="ARBA00004123"/>
    </source>
</evidence>
<accession>A0A2C6L9U0</accession>
<feature type="compositionally biased region" description="Low complexity" evidence="7">
    <location>
        <begin position="1101"/>
        <end position="1113"/>
    </location>
</feature>
<feature type="compositionally biased region" description="Basic and acidic residues" evidence="7">
    <location>
        <begin position="1235"/>
        <end position="1246"/>
    </location>
</feature>
<feature type="compositionally biased region" description="Low complexity" evidence="7">
    <location>
        <begin position="1464"/>
        <end position="1533"/>
    </location>
</feature>
<feature type="compositionally biased region" description="Basic and acidic residues" evidence="7">
    <location>
        <begin position="1182"/>
        <end position="1196"/>
    </location>
</feature>
<feature type="compositionally biased region" description="Low complexity" evidence="7">
    <location>
        <begin position="930"/>
        <end position="947"/>
    </location>
</feature>
<evidence type="ECO:0000256" key="6">
    <source>
        <dbReference type="PROSITE-ProRule" id="PRU00175"/>
    </source>
</evidence>
<comment type="subcellular location">
    <subcellularLocation>
        <location evidence="1">Nucleus</location>
    </subcellularLocation>
</comment>
<dbReference type="InterPro" id="IPR017907">
    <property type="entry name" value="Znf_RING_CS"/>
</dbReference>
<dbReference type="CDD" id="cd16525">
    <property type="entry name" value="RING-HC_PCGF"/>
    <property type="match status" value="1"/>
</dbReference>
<feature type="compositionally biased region" description="Low complexity" evidence="7">
    <location>
        <begin position="859"/>
        <end position="876"/>
    </location>
</feature>
<feature type="compositionally biased region" description="Basic and acidic residues" evidence="7">
    <location>
        <begin position="813"/>
        <end position="824"/>
    </location>
</feature>
<dbReference type="Proteomes" id="UP000221165">
    <property type="component" value="Unassembled WGS sequence"/>
</dbReference>
<feature type="compositionally biased region" description="Low complexity" evidence="7">
    <location>
        <begin position="90"/>
        <end position="99"/>
    </location>
</feature>
<sequence length="1623" mass="172610">MSEGNERMRVFSPYPPSSHQAASEQIRERTSGSPNIFMRAPRSLLSQYLSKQHSPSAVPSPLSPSLAKPNEGPRPSQVPKSRGEVHHHQSFLSSSSLPSPATPVRPPSRPSPARPSLSSAIPGPSSVSSVPPAVPSSAPPAPVRPSPAHSSPAPSSVAPQSVCSPRPSPLSSSSASRPPGSVPLASPRPSLPPHTSSPSVPSASRSHQLPRVTSSLGPSGRKTAPHAEEDEDVIVCLHQEPQQHSQVFRGGGGRGGEARAVPRGPPGASPNFHKHTSSLSSLSLSPNGLSKDSSPPTTAPAKAITPASHVQPATPLPAGSPALSNPPEKKPLSSSSLSSTLRKNEAPREERSQATPGVRTVTQSSSPAGPTRPAGWSQSTPSKNTAISSPASPNKLPGVQDGEGGNSRGGGEEEESLTTSSSSKKLREQRHGGGVPRKRKLDGSQASSSTSSRNLPLLLLLQGGRIGGGDGGDLGSSLSSNVGFSPPGIMNTREQETNRSGTPSTSSSPSVPNCNNPHAPTLSPSSSTPQSSSDSPPLEGQCEVFEGEEGMDVRFTVRALQSNLKCRLCGGFFREAVTIKDCLHTFCKWCLYIRAARQDLEETGCPRCEEKLRHSLPHTNGSHYRHYLPRISASCVAEAGGTGKSLLSSASLSSSTSALASSLPAQGPSSQSSSPSPGGGVTTSSTTSTQLSGSAVLFDRALQSVVDKLIPYFSLQENLERDELYRFLYLQKDEQTPKPEGLRHEENKESDHAGEVIPREGRCEEHQGDKLSSLAASQLQMDARPHVKGTNSSAKQKNPLHGNPGEEEQQQQEIKDKCREENFSLRDSAFSQDVKNGDARDHRHLSRELVTSNHHERSSPPSSRVSSAQQATSSSSGERASPKEGGEQSPPTQTSHISGQRNEKQGSCSISDPKQSARLLSSSPLRHQDTSTTSSVPSTSCSSASLSRNGDSETHTPSPSSGQGRGGEGEKKKMSSCKVTGDPSSGAHSSDKPSLQRGKEQEEEDTQAASSPHESGCGGGGVISGTPSQLLQAIEEGSLPLFDEEKTVAVALLPEEVRAEILLYSLRNRLYQYLISEEEKSLSSKKKERTFREDNAKKGESSSVSPASSALLVKKNQEEEKGKGKAGEDEAEQNSKKKNEVDHESAIGNRSGEAHIRREGAQIEGSSHEPGALCGDGSSRSKNGDRDNKTGRRTAESGDDDEEREKDEEKKQRKKRVTAMTRLFSSLPVLSRELEKARRQAIRDGGRGSSGGGEQPQLQGMLFLSASTSVSPCLARPYLPSASSSFSPRHPPPPPLFWPLCLPRLPLSYLRVNRRMTVQHLLRYLAAQLMSHLISAYEGEGEDQDMDGEEDRKKKTRKTTPELSSSSSSSSFQSDEVKMSSSSSHPDVKKEENLPSNKLMKTDESSCSSTNTLVPPFQPSSSSLLSSSASSSPPRQHSDSIPSPNASLVNSGKVISSEETKQASTIPSSLSPHPLHHSSSVHTSSMQEGSSSAPLSSSLTTPPSSSFSTRTSSSLSCSQSASSSPPSSSPSSSAASSFLLSLVRDREYQKHLLTELEGSLELTLEGKVVGRSHSLQFLCKARRLPLLSGKCLLLAYQWNAQAEARRLQEAFEILQKRLGRNSR</sequence>
<dbReference type="InterPro" id="IPR051507">
    <property type="entry name" value="PcG_RING_finger"/>
</dbReference>
<keyword evidence="5" id="KW-0539">Nucleus</keyword>
<feature type="compositionally biased region" description="Low complexity" evidence="7">
    <location>
        <begin position="498"/>
        <end position="538"/>
    </location>
</feature>
<feature type="compositionally biased region" description="Basic and acidic residues" evidence="7">
    <location>
        <begin position="1152"/>
        <end position="1161"/>
    </location>
</feature>
<organism evidence="9 10">
    <name type="scientific">Cystoisospora suis</name>
    <dbReference type="NCBI Taxonomy" id="483139"/>
    <lineage>
        <taxon>Eukaryota</taxon>
        <taxon>Sar</taxon>
        <taxon>Alveolata</taxon>
        <taxon>Apicomplexa</taxon>
        <taxon>Conoidasida</taxon>
        <taxon>Coccidia</taxon>
        <taxon>Eucoccidiorida</taxon>
        <taxon>Eimeriorina</taxon>
        <taxon>Sarcocystidae</taxon>
        <taxon>Cystoisospora</taxon>
    </lineage>
</organism>
<dbReference type="GeneID" id="94424557"/>
<feature type="region of interest" description="Disordered" evidence="7">
    <location>
        <begin position="659"/>
        <end position="688"/>
    </location>
</feature>
<feature type="compositionally biased region" description="Polar residues" evidence="7">
    <location>
        <begin position="44"/>
        <end position="53"/>
    </location>
</feature>
<dbReference type="PROSITE" id="PS00518">
    <property type="entry name" value="ZF_RING_1"/>
    <property type="match status" value="1"/>
</dbReference>
<feature type="compositionally biased region" description="Basic and acidic residues" evidence="7">
    <location>
        <begin position="736"/>
        <end position="769"/>
    </location>
</feature>
<feature type="compositionally biased region" description="Pro residues" evidence="7">
    <location>
        <begin position="100"/>
        <end position="113"/>
    </location>
</feature>
<feature type="compositionally biased region" description="Basic and acidic residues" evidence="7">
    <location>
        <begin position="1115"/>
        <end position="1145"/>
    </location>
</feature>
<reference evidence="9 10" key="1">
    <citation type="journal article" date="2017" name="Int. J. Parasitol.">
        <title>The genome of the protozoan parasite Cystoisospora suis and a reverse vaccinology approach to identify vaccine candidates.</title>
        <authorList>
            <person name="Palmieri N."/>
            <person name="Shrestha A."/>
            <person name="Ruttkowski B."/>
            <person name="Beck T."/>
            <person name="Vogl C."/>
            <person name="Tomley F."/>
            <person name="Blake D.P."/>
            <person name="Joachim A."/>
        </authorList>
    </citation>
    <scope>NUCLEOTIDE SEQUENCE [LARGE SCALE GENOMIC DNA]</scope>
    <source>
        <strain evidence="9 10">Wien I</strain>
    </source>
</reference>
<dbReference type="SUPFAM" id="SSF57850">
    <property type="entry name" value="RING/U-box"/>
    <property type="match status" value="1"/>
</dbReference>
<dbReference type="PROSITE" id="PS50089">
    <property type="entry name" value="ZF_RING_2"/>
    <property type="match status" value="1"/>
</dbReference>
<keyword evidence="3 6" id="KW-0863">Zinc-finger</keyword>
<evidence type="ECO:0000256" key="2">
    <source>
        <dbReference type="ARBA" id="ARBA00022723"/>
    </source>
</evidence>
<feature type="region of interest" description="Disordered" evidence="7">
    <location>
        <begin position="736"/>
        <end position="1029"/>
    </location>
</feature>
<evidence type="ECO:0000256" key="4">
    <source>
        <dbReference type="ARBA" id="ARBA00022833"/>
    </source>
</evidence>
<dbReference type="EMBL" id="MIGC01000444">
    <property type="protein sequence ID" value="PHJ25007.1"/>
    <property type="molecule type" value="Genomic_DNA"/>
</dbReference>
<feature type="compositionally biased region" description="Low complexity" evidence="7">
    <location>
        <begin position="293"/>
        <end position="308"/>
    </location>
</feature>
<protein>
    <submittedName>
        <fullName evidence="9">Zinc finger (C3hc4 ring finger)</fullName>
    </submittedName>
</protein>
<feature type="compositionally biased region" description="Polar residues" evidence="7">
    <location>
        <begin position="889"/>
        <end position="925"/>
    </location>
</feature>
<dbReference type="GO" id="GO:0005634">
    <property type="term" value="C:nucleus"/>
    <property type="evidence" value="ECO:0007669"/>
    <property type="project" value="UniProtKB-SubCell"/>
</dbReference>
<feature type="region of interest" description="Disordered" evidence="7">
    <location>
        <begin position="1340"/>
        <end position="1533"/>
    </location>
</feature>
<dbReference type="RefSeq" id="XP_067926679.1">
    <property type="nucleotide sequence ID" value="XM_068061346.1"/>
</dbReference>
<evidence type="ECO:0000313" key="10">
    <source>
        <dbReference type="Proteomes" id="UP000221165"/>
    </source>
</evidence>
<feature type="compositionally biased region" description="Low complexity" evidence="7">
    <location>
        <begin position="193"/>
        <end position="206"/>
    </location>
</feature>
<evidence type="ECO:0000313" key="9">
    <source>
        <dbReference type="EMBL" id="PHJ25007.1"/>
    </source>
</evidence>
<keyword evidence="2" id="KW-0479">Metal-binding</keyword>
<keyword evidence="4" id="KW-0862">Zinc</keyword>
<feature type="region of interest" description="Disordered" evidence="7">
    <location>
        <begin position="470"/>
        <end position="541"/>
    </location>
</feature>
<proteinExistence type="predicted"/>
<feature type="compositionally biased region" description="Low complexity" evidence="7">
    <location>
        <begin position="54"/>
        <end position="69"/>
    </location>
</feature>
<feature type="compositionally biased region" description="Acidic residues" evidence="7">
    <location>
        <begin position="1340"/>
        <end position="1349"/>
    </location>
</feature>
<feature type="region of interest" description="Disordered" evidence="7">
    <location>
        <begin position="1077"/>
        <end position="1219"/>
    </location>
</feature>
<feature type="compositionally biased region" description="Low complexity" evidence="7">
    <location>
        <begin position="1419"/>
        <end position="1435"/>
    </location>
</feature>